<accession>A0A644WFZ2</accession>
<dbReference type="Pfam" id="PF13476">
    <property type="entry name" value="AAA_23"/>
    <property type="match status" value="1"/>
</dbReference>
<feature type="domain" description="Rad50/SbcC-type AAA" evidence="3">
    <location>
        <begin position="5"/>
        <end position="269"/>
    </location>
</feature>
<dbReference type="InterPro" id="IPR038729">
    <property type="entry name" value="Rad50/SbcC_AAA"/>
</dbReference>
<keyword evidence="2" id="KW-0472">Membrane</keyword>
<dbReference type="SUPFAM" id="SSF52540">
    <property type="entry name" value="P-loop containing nucleoside triphosphate hydrolases"/>
    <property type="match status" value="1"/>
</dbReference>
<sequence>MIISKIHIISFAGLKNKILELEDGINIIYGENEKGKSTIQNFIRIWLYGMNSKRSKDIKNNDRIRFMPIDGEKIRGELYVSNNDRKYIIRRSFGTTKKDDTSEILDAETGEIITNIPSDEPGKYFLKVNSSTFIKTLFISQLGVAFSKDREEEIIDKAANLLGDEEENISIQKALEKLDDIKKSITTTRKNGQLDLLRNKYNLLIEERYEGYNLSKNNLENEQKLINLRESGKSLRKEIKNLDIYKKYIKKVKLQKEYEDITEYLKKKEELEKKERYIEESIASRNGIIDEVLLNDIKDENSLYFSLLDMKIDEEKKLENSKVLYQNKRNEFEEIIFIENLTNDEKNKFIKAVMEKENLEEKISNYENLINDINLIKKEIEKKQSLIGNAINFKGRREEISSLLEEYEDKLKEIKFKLEHVPNDINIKNTDNKIKKSYKLINIFSILIVMLLISIILLKGNSALSLIVSIILALILGVLMYISFTMKSKIKKGSEINDSAEGVKKLEDEIKVIEKEIFKFTKIIGSTSYEDFIRKLKLFDEFVLYEEKQNIKISEKEKHVNLLNIQSVKDNYKKNKEYIRDILNLAKTNDTNEVMIMLSKYDLVSNEILSIKIDIEKEQESINKLEQELNIREKRIREKLEFIGLEDMNLYNLEEKLLEIKQKIKQRDDVLRSLASIEETYKALTKDKDIDAIKEELKDIINENINYSYSSEDEIDNQVTIKSNELIEVEKNIKDVENDINNRFIGKRAISQIEEEIEEVQENINKLELRLKATELAIQKMNEAIREVRGNFGSILNSSVIEYFNKLTEDRYDNVMVSDSYEMKVRNGVEVLPGAMLSNGANDQLYLSLRLAFINMIYKDISFPMILDDAFVQYDDKRTERAIDILLMCKFKQLLIFTCQLRESNIVKKKNIEINYIYL</sequence>
<dbReference type="PANTHER" id="PTHR41259">
    <property type="entry name" value="DOUBLE-STRAND BREAK REPAIR RAD50 ATPASE, PUTATIVE-RELATED"/>
    <property type="match status" value="1"/>
</dbReference>
<evidence type="ECO:0000256" key="1">
    <source>
        <dbReference type="SAM" id="Coils"/>
    </source>
</evidence>
<keyword evidence="1" id="KW-0175">Coiled coil</keyword>
<dbReference type="EMBL" id="VSSQ01000887">
    <property type="protein sequence ID" value="MPM02660.1"/>
    <property type="molecule type" value="Genomic_DNA"/>
</dbReference>
<dbReference type="AlphaFoldDB" id="A0A644WFZ2"/>
<keyword evidence="2" id="KW-1133">Transmembrane helix</keyword>
<dbReference type="InterPro" id="IPR027417">
    <property type="entry name" value="P-loop_NTPase"/>
</dbReference>
<comment type="caution">
    <text evidence="4">The sequence shown here is derived from an EMBL/GenBank/DDBJ whole genome shotgun (WGS) entry which is preliminary data.</text>
</comment>
<dbReference type="PANTHER" id="PTHR41259:SF1">
    <property type="entry name" value="DOUBLE-STRAND BREAK REPAIR RAD50 ATPASE, PUTATIVE-RELATED"/>
    <property type="match status" value="1"/>
</dbReference>
<dbReference type="GO" id="GO:0016887">
    <property type="term" value="F:ATP hydrolysis activity"/>
    <property type="evidence" value="ECO:0007669"/>
    <property type="project" value="InterPro"/>
</dbReference>
<dbReference type="GO" id="GO:0006302">
    <property type="term" value="P:double-strand break repair"/>
    <property type="evidence" value="ECO:0007669"/>
    <property type="project" value="InterPro"/>
</dbReference>
<feature type="coiled-coil region" evidence="1">
    <location>
        <begin position="349"/>
        <end position="417"/>
    </location>
</feature>
<evidence type="ECO:0000256" key="2">
    <source>
        <dbReference type="SAM" id="Phobius"/>
    </source>
</evidence>
<reference evidence="4" key="1">
    <citation type="submission" date="2019-08" db="EMBL/GenBank/DDBJ databases">
        <authorList>
            <person name="Kucharzyk K."/>
            <person name="Murdoch R.W."/>
            <person name="Higgins S."/>
            <person name="Loffler F."/>
        </authorList>
    </citation>
    <scope>NUCLEOTIDE SEQUENCE</scope>
</reference>
<feature type="transmembrane region" description="Helical" evidence="2">
    <location>
        <begin position="440"/>
        <end position="458"/>
    </location>
</feature>
<proteinExistence type="predicted"/>
<gene>
    <name evidence="4" type="ORF">SDC9_48915</name>
</gene>
<feature type="coiled-coil region" evidence="1">
    <location>
        <begin position="496"/>
        <end position="523"/>
    </location>
</feature>
<feature type="coiled-coil region" evidence="1">
    <location>
        <begin position="148"/>
        <end position="222"/>
    </location>
</feature>
<feature type="coiled-coil region" evidence="1">
    <location>
        <begin position="608"/>
        <end position="635"/>
    </location>
</feature>
<organism evidence="4">
    <name type="scientific">bioreactor metagenome</name>
    <dbReference type="NCBI Taxonomy" id="1076179"/>
    <lineage>
        <taxon>unclassified sequences</taxon>
        <taxon>metagenomes</taxon>
        <taxon>ecological metagenomes</taxon>
    </lineage>
</organism>
<keyword evidence="2" id="KW-0812">Transmembrane</keyword>
<feature type="transmembrane region" description="Helical" evidence="2">
    <location>
        <begin position="464"/>
        <end position="484"/>
    </location>
</feature>
<protein>
    <recommendedName>
        <fullName evidence="3">Rad50/SbcC-type AAA domain-containing protein</fullName>
    </recommendedName>
</protein>
<feature type="coiled-coil region" evidence="1">
    <location>
        <begin position="719"/>
        <end position="791"/>
    </location>
</feature>
<evidence type="ECO:0000259" key="3">
    <source>
        <dbReference type="Pfam" id="PF13476"/>
    </source>
</evidence>
<name>A0A644WFZ2_9ZZZZ</name>
<dbReference type="Gene3D" id="3.40.50.300">
    <property type="entry name" value="P-loop containing nucleotide triphosphate hydrolases"/>
    <property type="match status" value="2"/>
</dbReference>
<evidence type="ECO:0000313" key="4">
    <source>
        <dbReference type="EMBL" id="MPM02660.1"/>
    </source>
</evidence>